<keyword evidence="2" id="KW-0732">Signal</keyword>
<keyword evidence="4" id="KW-1185">Reference proteome</keyword>
<dbReference type="RefSeq" id="WP_318646997.1">
    <property type="nucleotide sequence ID" value="NZ_CP137852.1"/>
</dbReference>
<dbReference type="Pfam" id="PF03401">
    <property type="entry name" value="TctC"/>
    <property type="match status" value="1"/>
</dbReference>
<gene>
    <name evidence="3" type="ORF">R9Z33_12970</name>
</gene>
<dbReference type="InterPro" id="IPR005064">
    <property type="entry name" value="BUG"/>
</dbReference>
<dbReference type="InterPro" id="IPR042100">
    <property type="entry name" value="Bug_dom1"/>
</dbReference>
<evidence type="ECO:0000256" key="1">
    <source>
        <dbReference type="ARBA" id="ARBA00006987"/>
    </source>
</evidence>
<dbReference type="PANTHER" id="PTHR42928">
    <property type="entry name" value="TRICARBOXYLATE-BINDING PROTEIN"/>
    <property type="match status" value="1"/>
</dbReference>
<protein>
    <submittedName>
        <fullName evidence="3">Tripartite tricarboxylate transporter substrate binding protein</fullName>
    </submittedName>
</protein>
<dbReference type="PIRSF" id="PIRSF017082">
    <property type="entry name" value="YflP"/>
    <property type="match status" value="1"/>
</dbReference>
<sequence length="320" mass="33688">MFRRSLLPLFAATALPFSARAQAWTPDRPIRLVAPFAAGGAADIISRIAAEELAPILGQQVVVENRTGAGGAIGTEFVARARPDGYTLLTASQATHGITPVLTRLTFDPGTDTTPIANFAGVPAVLIVNNDLPVRTLPEFLALIRARPGQLAYGSAGIGSSTHMTLALLAHKAGLDMTHVPYRGSALAMPDLISGRLSAMTDTISSALPFIRDGRVRAIAVSTPARLAVLPDVPSVAETLPGYEVLNWYGISGPAGLPAPVVATIHAAVQTILARPAFRQRMASQGMEVLPMSTADYAAYIARDRAQWAELQRATGLRAD</sequence>
<dbReference type="Proteomes" id="UP001305521">
    <property type="component" value="Chromosome"/>
</dbReference>
<comment type="similarity">
    <text evidence="1">Belongs to the UPF0065 (bug) family.</text>
</comment>
<evidence type="ECO:0000313" key="4">
    <source>
        <dbReference type="Proteomes" id="UP001305521"/>
    </source>
</evidence>
<accession>A0ABZ0PCJ7</accession>
<dbReference type="CDD" id="cd07012">
    <property type="entry name" value="PBP2_Bug_TTT"/>
    <property type="match status" value="1"/>
</dbReference>
<dbReference type="Gene3D" id="3.40.190.150">
    <property type="entry name" value="Bordetella uptake gene, domain 1"/>
    <property type="match status" value="1"/>
</dbReference>
<organism evidence="3 4">
    <name type="scientific">Sediminicoccus rosea</name>
    <dbReference type="NCBI Taxonomy" id="1225128"/>
    <lineage>
        <taxon>Bacteria</taxon>
        <taxon>Pseudomonadati</taxon>
        <taxon>Pseudomonadota</taxon>
        <taxon>Alphaproteobacteria</taxon>
        <taxon>Acetobacterales</taxon>
        <taxon>Roseomonadaceae</taxon>
        <taxon>Sediminicoccus</taxon>
    </lineage>
</organism>
<dbReference type="Gene3D" id="3.40.190.10">
    <property type="entry name" value="Periplasmic binding protein-like II"/>
    <property type="match status" value="1"/>
</dbReference>
<proteinExistence type="inferred from homology"/>
<dbReference type="EMBL" id="CP137852">
    <property type="protein sequence ID" value="WPB83016.1"/>
    <property type="molecule type" value="Genomic_DNA"/>
</dbReference>
<evidence type="ECO:0000256" key="2">
    <source>
        <dbReference type="SAM" id="SignalP"/>
    </source>
</evidence>
<feature type="signal peptide" evidence="2">
    <location>
        <begin position="1"/>
        <end position="23"/>
    </location>
</feature>
<evidence type="ECO:0000313" key="3">
    <source>
        <dbReference type="EMBL" id="WPB83016.1"/>
    </source>
</evidence>
<name>A0ABZ0PCJ7_9PROT</name>
<reference evidence="3 4" key="1">
    <citation type="submission" date="2023-11" db="EMBL/GenBank/DDBJ databases">
        <title>Arctic aerobic anoxygenic photoheterotroph Sediminicoccus rosea KRV36 adapts its photosynthesis to long days of polar summer.</title>
        <authorList>
            <person name="Tomasch J."/>
            <person name="Kopejtka K."/>
            <person name="Bily T."/>
            <person name="Gardiner A.T."/>
            <person name="Gardian Z."/>
            <person name="Shivaramu S."/>
            <person name="Koblizek M."/>
            <person name="Engelhardt F."/>
            <person name="Kaftan D."/>
        </authorList>
    </citation>
    <scope>NUCLEOTIDE SEQUENCE [LARGE SCALE GENOMIC DNA]</scope>
    <source>
        <strain evidence="3 4">R-30</strain>
    </source>
</reference>
<dbReference type="SUPFAM" id="SSF53850">
    <property type="entry name" value="Periplasmic binding protein-like II"/>
    <property type="match status" value="1"/>
</dbReference>
<feature type="chain" id="PRO_5047510610" evidence="2">
    <location>
        <begin position="24"/>
        <end position="320"/>
    </location>
</feature>
<dbReference type="PANTHER" id="PTHR42928:SF5">
    <property type="entry name" value="BLR1237 PROTEIN"/>
    <property type="match status" value="1"/>
</dbReference>